<dbReference type="InParanoid" id="D8LSI4"/>
<keyword evidence="3" id="KW-1185">Reference proteome</keyword>
<feature type="compositionally biased region" description="Gly residues" evidence="1">
    <location>
        <begin position="203"/>
        <end position="214"/>
    </location>
</feature>
<accession>D8LSI4</accession>
<dbReference type="EMBL" id="FN649760">
    <property type="protein sequence ID" value="CBN77821.1"/>
    <property type="molecule type" value="Genomic_DNA"/>
</dbReference>
<gene>
    <name evidence="2" type="ORF">Esi_0074_0008</name>
</gene>
<dbReference type="OrthoDB" id="10478008at2759"/>
<dbReference type="AlphaFoldDB" id="D8LSI4"/>
<feature type="compositionally biased region" description="Low complexity" evidence="1">
    <location>
        <begin position="89"/>
        <end position="107"/>
    </location>
</feature>
<sequence length="306" mass="30995">MLPGSYVFDVVTNNFGALERVSRSKYRLVCVAQESRSALDGRRVAMVIRRSFPDLTVVLLLDDDDVRPRSPPLPEKAERPVSSKKKRAACTSSASTSSGNPASSSTSLASIPLPSTLASPPLPTLTLTTPFGAELPSPSTCRSGVFPDTSMLRRHSSGGSSAAGAGGGGGGGGLGSIGAVWPNGGSLTGGLAGNGGVMDATGTGLGRGATGVRGGTRSSEAPSTDGFAASWPPSGAATGASLRPAEEGCPPPPPPPPPCSPSLGPSLVMDLGIVDYVLKRPFSDETFRLLLEAAEKDHRRLAATTS</sequence>
<dbReference type="Proteomes" id="UP000002630">
    <property type="component" value="Unassembled WGS sequence"/>
</dbReference>
<feature type="region of interest" description="Disordered" evidence="1">
    <location>
        <begin position="64"/>
        <end position="107"/>
    </location>
</feature>
<evidence type="ECO:0000313" key="2">
    <source>
        <dbReference type="EMBL" id="CBN77821.1"/>
    </source>
</evidence>
<evidence type="ECO:0000313" key="3">
    <source>
        <dbReference type="Proteomes" id="UP000002630"/>
    </source>
</evidence>
<organism evidence="2 3">
    <name type="scientific">Ectocarpus siliculosus</name>
    <name type="common">Brown alga</name>
    <name type="synonym">Conferva siliculosa</name>
    <dbReference type="NCBI Taxonomy" id="2880"/>
    <lineage>
        <taxon>Eukaryota</taxon>
        <taxon>Sar</taxon>
        <taxon>Stramenopiles</taxon>
        <taxon>Ochrophyta</taxon>
        <taxon>PX clade</taxon>
        <taxon>Phaeophyceae</taxon>
        <taxon>Ectocarpales</taxon>
        <taxon>Ectocarpaceae</taxon>
        <taxon>Ectocarpus</taxon>
    </lineage>
</organism>
<feature type="region of interest" description="Disordered" evidence="1">
    <location>
        <begin position="129"/>
        <end position="169"/>
    </location>
</feature>
<feature type="compositionally biased region" description="Pro residues" evidence="1">
    <location>
        <begin position="249"/>
        <end position="260"/>
    </location>
</feature>
<name>D8LSI4_ECTSI</name>
<proteinExistence type="predicted"/>
<reference evidence="2 3" key="1">
    <citation type="journal article" date="2010" name="Nature">
        <title>The Ectocarpus genome and the independent evolution of multicellularity in brown algae.</title>
        <authorList>
            <person name="Cock J.M."/>
            <person name="Sterck L."/>
            <person name="Rouze P."/>
            <person name="Scornet D."/>
            <person name="Allen A.E."/>
            <person name="Amoutzias G."/>
            <person name="Anthouard V."/>
            <person name="Artiguenave F."/>
            <person name="Aury J.M."/>
            <person name="Badger J.H."/>
            <person name="Beszteri B."/>
            <person name="Billiau K."/>
            <person name="Bonnet E."/>
            <person name="Bothwell J.H."/>
            <person name="Bowler C."/>
            <person name="Boyen C."/>
            <person name="Brownlee C."/>
            <person name="Carrano C.J."/>
            <person name="Charrier B."/>
            <person name="Cho G.Y."/>
            <person name="Coelho S.M."/>
            <person name="Collen J."/>
            <person name="Corre E."/>
            <person name="Da Silva C."/>
            <person name="Delage L."/>
            <person name="Delaroque N."/>
            <person name="Dittami S.M."/>
            <person name="Doulbeau S."/>
            <person name="Elias M."/>
            <person name="Farnham G."/>
            <person name="Gachon C.M."/>
            <person name="Gschloessl B."/>
            <person name="Heesch S."/>
            <person name="Jabbari K."/>
            <person name="Jubin C."/>
            <person name="Kawai H."/>
            <person name="Kimura K."/>
            <person name="Kloareg B."/>
            <person name="Kupper F.C."/>
            <person name="Lang D."/>
            <person name="Le Bail A."/>
            <person name="Leblanc C."/>
            <person name="Lerouge P."/>
            <person name="Lohr M."/>
            <person name="Lopez P.J."/>
            <person name="Martens C."/>
            <person name="Maumus F."/>
            <person name="Michel G."/>
            <person name="Miranda-Saavedra D."/>
            <person name="Morales J."/>
            <person name="Moreau H."/>
            <person name="Motomura T."/>
            <person name="Nagasato C."/>
            <person name="Napoli C.A."/>
            <person name="Nelson D.R."/>
            <person name="Nyvall-Collen P."/>
            <person name="Peters A.F."/>
            <person name="Pommier C."/>
            <person name="Potin P."/>
            <person name="Poulain J."/>
            <person name="Quesneville H."/>
            <person name="Read B."/>
            <person name="Rensing S.A."/>
            <person name="Ritter A."/>
            <person name="Rousvoal S."/>
            <person name="Samanta M."/>
            <person name="Samson G."/>
            <person name="Schroeder D.C."/>
            <person name="Segurens B."/>
            <person name="Strittmatter M."/>
            <person name="Tonon T."/>
            <person name="Tregear J.W."/>
            <person name="Valentin K."/>
            <person name="von Dassow P."/>
            <person name="Yamagishi T."/>
            <person name="Van de Peer Y."/>
            <person name="Wincker P."/>
        </authorList>
    </citation>
    <scope>NUCLEOTIDE SEQUENCE [LARGE SCALE GENOMIC DNA]</scope>
    <source>
        <strain evidence="3">Ec32 / CCAP1310/4</strain>
    </source>
</reference>
<protein>
    <submittedName>
        <fullName evidence="2">Uncharacterized protein</fullName>
    </submittedName>
</protein>
<feature type="region of interest" description="Disordered" evidence="1">
    <location>
        <begin position="202"/>
        <end position="263"/>
    </location>
</feature>
<evidence type="ECO:0000256" key="1">
    <source>
        <dbReference type="SAM" id="MobiDB-lite"/>
    </source>
</evidence>